<proteinExistence type="inferred from homology"/>
<name>A0ABR2K8D4_9EUKA</name>
<evidence type="ECO:0000256" key="15">
    <source>
        <dbReference type="SAM" id="MobiDB-lite"/>
    </source>
</evidence>
<comment type="caution">
    <text evidence="17">The sequence shown here is derived from an EMBL/GenBank/DDBJ whole genome shotgun (WGS) entry which is preliminary data.</text>
</comment>
<evidence type="ECO:0000256" key="7">
    <source>
        <dbReference type="ARBA" id="ARBA00022723"/>
    </source>
</evidence>
<dbReference type="EMBL" id="JAPFFF010000006">
    <property type="protein sequence ID" value="KAK8887031.1"/>
    <property type="molecule type" value="Genomic_DNA"/>
</dbReference>
<feature type="region of interest" description="Disordered" evidence="15">
    <location>
        <begin position="1610"/>
        <end position="1775"/>
    </location>
</feature>
<dbReference type="InterPro" id="IPR038593">
    <property type="entry name" value="RNA_pol_Rpb1_7_sf"/>
</dbReference>
<dbReference type="InterPro" id="IPR007083">
    <property type="entry name" value="RNA_pol_Rpb1_4"/>
</dbReference>
<dbReference type="Pfam" id="PF05001">
    <property type="entry name" value="RNA_pol_Rpb1_R"/>
    <property type="match status" value="8"/>
</dbReference>
<dbReference type="InterPro" id="IPR007080">
    <property type="entry name" value="RNA_pol_Rpb1_1"/>
</dbReference>
<dbReference type="Gene3D" id="6.10.250.2940">
    <property type="match status" value="1"/>
</dbReference>
<organism evidence="17 18">
    <name type="scientific">Tritrichomonas musculus</name>
    <dbReference type="NCBI Taxonomy" id="1915356"/>
    <lineage>
        <taxon>Eukaryota</taxon>
        <taxon>Metamonada</taxon>
        <taxon>Parabasalia</taxon>
        <taxon>Tritrichomonadida</taxon>
        <taxon>Tritrichomonadidae</taxon>
        <taxon>Tritrichomonas</taxon>
    </lineage>
</organism>
<sequence>MQPLNEESSLIKSIHFGLFSPEDIEHHSYVEINSPLLYQHGEPFPQGLMDPRLGTISRDYNCQTCQQTCLICPGHFGHLKLAQPLFHIGYIDHVYKILQCICPNCGRLKVDYNEPEFQKIVKTYHGKQRLIQVHAFCSTRSKCAHFRSNNNNNQNANANPEENQESNGPIFSIEDVVKDSSFWKELGVDIQNPAQLLLDHRQKQTCAHDIPEITRNEDGHFTNKEQGGGGGMDIISAQKIQELFKSMCETDICALGLDPKRSRPEWMIITVLPIPPPHVRPPVQAEGLNPSPDDVTHKLSTIIQFNRALLKEMKDGATQVAINVILDMLQYHLDTYFINDKPSIKRATTKNGKPIKAISQRLKGKEGHIRGHLSGKRVDFSARSVISPDPSIRIDQVGVPQEIAKILTFPEVVTSRNRDELLKLVRNGPEMLKGANYVINHNQMKIDLNHASDKYLIHLDDQSIVERHITDGDIVIFNRQPSLHKMSMMGHHALIIPGSTFRLNLSVTTPYNADFDGDEMNLHVPQTQTARAEVKHIMLVPNQIISPQANKPIIGLVQDSLLGSRLLSLKSTFLNRNEVMNLMMWIRSKPNLILPPPCIMVPEKNIYLWSGKQVFSLFLPNINHELPGSGADKETWIPVHDTRVIIRDGNLLAGILDKGTVARSEKSLAHVVINSWSKNLARDFLSETQMVVNNWLESRGFSIGLIDAVATKSTLNKVSKKLDTLKRKVDNIIKTTQRGELKILPGMTLIESFESEVNKELNKAIDDCGSVVKNESRFWNSLVQMVVSGSKGNLINISQIIATVGQQNIEGKRIRYGFKKRTLPHYTKDDFGLESRGFCTNCFLHGLKPQEFFFHAMSGREGIIDTACKTSDTGYIQRRLCKSMESHCVMYDGTVRNSLNEVIQFLYGGDGLDPVGLESQNLTFAGLGDEEFDEVYRFDLTQAAFGQGIMDPDIVNDIMSSNTARKVLESEVRRLLHFRDIVRNEIFEQPNYKCYLPVNIQRLIESAQQSHHINPHSDKSNLNPEDVIKKVDELVKQLVVIKGDDKISRESQENATLLLRIHIYSNLASKPVIFKHRLTLQALDWVLGEIKTRFVQTIISPGEMVGTIAGQSIGEPSTQMTLNTFHYAGVSAKNVTLGVPRLNEVMNLATNMKTPQVTVFLEEESSTDRDKAKDIQSDLEYASLKKLVKKSEIFYDPSDENSVIPEDDWAQYQMEESHSSSRSSPWILRFVLDESALQDKNLEASDVVNKINQSYVNLYYAITNTGRAGDPIIRIRGINQASIEDRDGKILQILEQHLYETLSLKGIEGISRAVMEEQVKYEVDPDTNIYREVTNCQHKEWVLYTEGSALREVLNHPRVDPRRTVTNNILETNKVLGIEAARQSILTELCRVYGDTYINFHHLQLLADTMCHYGEIRPLSRHGIGKSPTGPLMRASFEQTVDILFDSAAFSEVDEMKDVSSAIIVGRPSKAGTGICEIHVDNDMLPKQNMATTGEIANSLVAPLSPITQVSPGPMIIRQAFMTNPTSDDDGFAASPMTESPVASNDYIPLGGGPSPDADDLASPLYFQPSPSPDHAFNITMPSPLNSPFYPTTNAYNPTSPALTSRYTNDIMKEPSSPFNQTSPTYEPVSPSYEPTSPSYSPTSPSYSPTSPSYSPTSPSYSPTSPSYSPTSPSYSPTSPSYSPTSPSYSPTSPSYSPTSPSYSPTSPSYSPTSPSYSPTSPSYSPTSPSYSPTSPSYSPTSPSYSPTSPAYSPNSPSPSPPQGSNQSMSPTGGK</sequence>
<evidence type="ECO:0000256" key="4">
    <source>
        <dbReference type="ARBA" id="ARBA00022553"/>
    </source>
</evidence>
<dbReference type="InterPro" id="IPR007081">
    <property type="entry name" value="RNA_pol_Rpb1_5"/>
</dbReference>
<dbReference type="Gene3D" id="4.10.860.120">
    <property type="entry name" value="RNA polymerase II, clamp domain"/>
    <property type="match status" value="1"/>
</dbReference>
<feature type="compositionally biased region" description="Low complexity" evidence="15">
    <location>
        <begin position="1630"/>
        <end position="1755"/>
    </location>
</feature>
<evidence type="ECO:0000256" key="8">
    <source>
        <dbReference type="ARBA" id="ARBA00022737"/>
    </source>
</evidence>
<dbReference type="Pfam" id="PF05000">
    <property type="entry name" value="RNA_pol_Rpb1_4"/>
    <property type="match status" value="1"/>
</dbReference>
<dbReference type="Pfam" id="PF04998">
    <property type="entry name" value="RNA_pol_Rpb1_5"/>
    <property type="match status" value="1"/>
</dbReference>
<evidence type="ECO:0000256" key="2">
    <source>
        <dbReference type="ARBA" id="ARBA00006460"/>
    </source>
</evidence>
<dbReference type="Pfam" id="PF04990">
    <property type="entry name" value="RNA_pol_Rpb1_7"/>
    <property type="match status" value="1"/>
</dbReference>
<evidence type="ECO:0000259" key="16">
    <source>
        <dbReference type="SMART" id="SM00663"/>
    </source>
</evidence>
<feature type="region of interest" description="Disordered" evidence="15">
    <location>
        <begin position="148"/>
        <end position="167"/>
    </location>
</feature>
<dbReference type="Pfam" id="PF00623">
    <property type="entry name" value="RNA_pol_Rpb1_2"/>
    <property type="match status" value="1"/>
</dbReference>
<evidence type="ECO:0000256" key="5">
    <source>
        <dbReference type="ARBA" id="ARBA00022679"/>
    </source>
</evidence>
<accession>A0ABR2K8D4</accession>
<dbReference type="InterPro" id="IPR007075">
    <property type="entry name" value="RNA_pol_Rpb1_6"/>
</dbReference>
<evidence type="ECO:0000256" key="10">
    <source>
        <dbReference type="ARBA" id="ARBA00022842"/>
    </source>
</evidence>
<keyword evidence="18" id="KW-1185">Reference proteome</keyword>
<gene>
    <name evidence="17" type="ORF">M9Y10_038066</name>
</gene>
<dbReference type="Gene3D" id="1.10.274.100">
    <property type="entry name" value="RNA polymerase Rpb1, domain 3"/>
    <property type="match status" value="1"/>
</dbReference>
<evidence type="ECO:0000256" key="1">
    <source>
        <dbReference type="ARBA" id="ARBA00004123"/>
    </source>
</evidence>
<evidence type="ECO:0000313" key="17">
    <source>
        <dbReference type="EMBL" id="KAK8887031.1"/>
    </source>
</evidence>
<comment type="function">
    <text evidence="14">DNA-dependent RNA polymerase catalyzes the transcription of DNA into RNA using the four ribonucleoside triphosphates as substrates.</text>
</comment>
<keyword evidence="4" id="KW-0597">Phosphoprotein</keyword>
<keyword evidence="9" id="KW-0862">Zinc</keyword>
<dbReference type="PANTHER" id="PTHR19376">
    <property type="entry name" value="DNA-DIRECTED RNA POLYMERASE"/>
    <property type="match status" value="1"/>
</dbReference>
<dbReference type="CDD" id="cd02733">
    <property type="entry name" value="RNAP_II_RPB1_N"/>
    <property type="match status" value="1"/>
</dbReference>
<evidence type="ECO:0000313" key="18">
    <source>
        <dbReference type="Proteomes" id="UP001470230"/>
    </source>
</evidence>
<dbReference type="PROSITE" id="PS00115">
    <property type="entry name" value="RNA_POL_II_REPEAT"/>
    <property type="match status" value="11"/>
</dbReference>
<keyword evidence="12 14" id="KW-0804">Transcription</keyword>
<dbReference type="CDD" id="cd02584">
    <property type="entry name" value="RNAP_II_Rpb1_C"/>
    <property type="match status" value="1"/>
</dbReference>
<dbReference type="Pfam" id="PF04997">
    <property type="entry name" value="RNA_pol_Rpb1_1"/>
    <property type="match status" value="1"/>
</dbReference>
<keyword evidence="10" id="KW-0460">Magnesium</keyword>
<keyword evidence="11" id="KW-0238">DNA-binding</keyword>
<keyword evidence="5 14" id="KW-0808">Transferase</keyword>
<comment type="similarity">
    <text evidence="2 14">Belongs to the RNA polymerase beta' chain family.</text>
</comment>
<dbReference type="Gene3D" id="1.10.150.390">
    <property type="match status" value="1"/>
</dbReference>
<evidence type="ECO:0000256" key="12">
    <source>
        <dbReference type="ARBA" id="ARBA00023163"/>
    </source>
</evidence>
<comment type="catalytic activity">
    <reaction evidence="14">
        <text>RNA(n) + a ribonucleoside 5'-triphosphate = RNA(n+1) + diphosphate</text>
        <dbReference type="Rhea" id="RHEA:21248"/>
        <dbReference type="Rhea" id="RHEA-COMP:14527"/>
        <dbReference type="Rhea" id="RHEA-COMP:17342"/>
        <dbReference type="ChEBI" id="CHEBI:33019"/>
        <dbReference type="ChEBI" id="CHEBI:61557"/>
        <dbReference type="ChEBI" id="CHEBI:140395"/>
        <dbReference type="EC" id="2.7.7.6"/>
    </reaction>
</comment>
<keyword evidence="7" id="KW-0479">Metal-binding</keyword>
<dbReference type="InterPro" id="IPR007073">
    <property type="entry name" value="RNA_pol_Rpb1_7"/>
</dbReference>
<dbReference type="InterPro" id="IPR038120">
    <property type="entry name" value="Rpb1_funnel_sf"/>
</dbReference>
<dbReference type="InterPro" id="IPR006592">
    <property type="entry name" value="RNA_pol_N"/>
</dbReference>
<evidence type="ECO:0000256" key="3">
    <source>
        <dbReference type="ARBA" id="ARBA00022478"/>
    </source>
</evidence>
<dbReference type="PANTHER" id="PTHR19376:SF37">
    <property type="entry name" value="DNA-DIRECTED RNA POLYMERASE II SUBUNIT RPB1"/>
    <property type="match status" value="1"/>
</dbReference>
<feature type="compositionally biased region" description="Polar residues" evidence="15">
    <location>
        <begin position="1763"/>
        <end position="1775"/>
    </location>
</feature>
<feature type="domain" description="RNA polymerase N-terminal" evidence="16">
    <location>
        <begin position="265"/>
        <end position="568"/>
    </location>
</feature>
<dbReference type="Pfam" id="PF04992">
    <property type="entry name" value="RNA_pol_Rpb1_6"/>
    <property type="match status" value="1"/>
</dbReference>
<dbReference type="InterPro" id="IPR007066">
    <property type="entry name" value="RNA_pol_Rpb1_3"/>
</dbReference>
<dbReference type="SUPFAM" id="SSF64484">
    <property type="entry name" value="beta and beta-prime subunits of DNA dependent RNA-polymerase"/>
    <property type="match status" value="1"/>
</dbReference>
<dbReference type="InterPro" id="IPR000684">
    <property type="entry name" value="RNA_pol_II_repeat_euk"/>
</dbReference>
<dbReference type="Gene3D" id="2.40.40.20">
    <property type="match status" value="1"/>
</dbReference>
<evidence type="ECO:0000256" key="13">
    <source>
        <dbReference type="ARBA" id="ARBA00023242"/>
    </source>
</evidence>
<protein>
    <recommendedName>
        <fullName evidence="14">DNA-directed RNA polymerase subunit</fullName>
        <ecNumber evidence="14">2.7.7.6</ecNumber>
    </recommendedName>
</protein>
<keyword evidence="8" id="KW-0677">Repeat</keyword>
<dbReference type="GO" id="GO:0000428">
    <property type="term" value="C:DNA-directed RNA polymerase complex"/>
    <property type="evidence" value="ECO:0007669"/>
    <property type="project" value="UniProtKB-KW"/>
</dbReference>
<dbReference type="Proteomes" id="UP001470230">
    <property type="component" value="Unassembled WGS sequence"/>
</dbReference>
<dbReference type="Gene3D" id="3.30.1490.180">
    <property type="entry name" value="RNA polymerase ii"/>
    <property type="match status" value="1"/>
</dbReference>
<dbReference type="Gene3D" id="1.10.132.30">
    <property type="match status" value="1"/>
</dbReference>
<reference evidence="17 18" key="1">
    <citation type="submission" date="2024-04" db="EMBL/GenBank/DDBJ databases">
        <title>Tritrichomonas musculus Genome.</title>
        <authorList>
            <person name="Alves-Ferreira E."/>
            <person name="Grigg M."/>
            <person name="Lorenzi H."/>
            <person name="Galac M."/>
        </authorList>
    </citation>
    <scope>NUCLEOTIDE SEQUENCE [LARGE SCALE GENOMIC DNA]</scope>
    <source>
        <strain evidence="17 18">EAF2021</strain>
    </source>
</reference>
<dbReference type="EC" id="2.7.7.6" evidence="14"/>
<feature type="region of interest" description="Disordered" evidence="15">
    <location>
        <begin position="1532"/>
        <end position="1575"/>
    </location>
</feature>
<dbReference type="Gene3D" id="6.20.50.80">
    <property type="match status" value="1"/>
</dbReference>
<keyword evidence="13" id="KW-0539">Nucleus</keyword>
<keyword evidence="3 14" id="KW-0240">DNA-directed RNA polymerase</keyword>
<dbReference type="InterPro" id="IPR044893">
    <property type="entry name" value="RNA_pol_Rpb1_clamp_domain"/>
</dbReference>
<dbReference type="InterPro" id="IPR045867">
    <property type="entry name" value="DNA-dir_RpoC_beta_prime"/>
</dbReference>
<dbReference type="Gene3D" id="3.30.1360.140">
    <property type="match status" value="1"/>
</dbReference>
<evidence type="ECO:0000256" key="6">
    <source>
        <dbReference type="ARBA" id="ARBA00022695"/>
    </source>
</evidence>
<dbReference type="NCBIfam" id="NF006336">
    <property type="entry name" value="PRK08566.1"/>
    <property type="match status" value="1"/>
</dbReference>
<keyword evidence="6 14" id="KW-0548">Nucleotidyltransferase</keyword>
<dbReference type="Pfam" id="PF04983">
    <property type="entry name" value="RNA_pol_Rpb1_3"/>
    <property type="match status" value="1"/>
</dbReference>
<dbReference type="SMART" id="SM00663">
    <property type="entry name" value="RPOLA_N"/>
    <property type="match status" value="1"/>
</dbReference>
<evidence type="ECO:0000256" key="11">
    <source>
        <dbReference type="ARBA" id="ARBA00023125"/>
    </source>
</evidence>
<dbReference type="InterPro" id="IPR042102">
    <property type="entry name" value="RNA_pol_Rpb1_3_sf"/>
</dbReference>
<evidence type="ECO:0000256" key="14">
    <source>
        <dbReference type="RuleBase" id="RU004279"/>
    </source>
</evidence>
<dbReference type="PRINTS" id="PR01217">
    <property type="entry name" value="PRICHEXTENSN"/>
</dbReference>
<comment type="subcellular location">
    <subcellularLocation>
        <location evidence="1">Nucleus</location>
    </subcellularLocation>
</comment>
<evidence type="ECO:0000256" key="9">
    <source>
        <dbReference type="ARBA" id="ARBA00022833"/>
    </source>
</evidence>
<dbReference type="InterPro" id="IPR000722">
    <property type="entry name" value="RNA_pol_asu"/>
</dbReference>